<evidence type="ECO:0000313" key="2">
    <source>
        <dbReference type="Proteomes" id="UP001344251"/>
    </source>
</evidence>
<protein>
    <recommendedName>
        <fullName evidence="3">ABC transporter permease</fullName>
    </recommendedName>
</protein>
<proteinExistence type="predicted"/>
<name>A0ABZ1FQ10_9ACTN</name>
<keyword evidence="2" id="KW-1185">Reference proteome</keyword>
<organism evidence="1 2">
    <name type="scientific">Streptomyces decoyicus</name>
    <dbReference type="NCBI Taxonomy" id="249567"/>
    <lineage>
        <taxon>Bacteria</taxon>
        <taxon>Bacillati</taxon>
        <taxon>Actinomycetota</taxon>
        <taxon>Actinomycetes</taxon>
        <taxon>Kitasatosporales</taxon>
        <taxon>Streptomycetaceae</taxon>
        <taxon>Streptomyces</taxon>
    </lineage>
</organism>
<reference evidence="1 2" key="1">
    <citation type="submission" date="2022-10" db="EMBL/GenBank/DDBJ databases">
        <title>The complete genomes of actinobacterial strains from the NBC collection.</title>
        <authorList>
            <person name="Joergensen T.S."/>
            <person name="Alvarez Arevalo M."/>
            <person name="Sterndorff E.B."/>
            <person name="Faurdal D."/>
            <person name="Vuksanovic O."/>
            <person name="Mourched A.-S."/>
            <person name="Charusanti P."/>
            <person name="Shaw S."/>
            <person name="Blin K."/>
            <person name="Weber T."/>
        </authorList>
    </citation>
    <scope>NUCLEOTIDE SEQUENCE [LARGE SCALE GENOMIC DNA]</scope>
    <source>
        <strain evidence="1 2">NBC 01774</strain>
    </source>
</reference>
<evidence type="ECO:0008006" key="3">
    <source>
        <dbReference type="Google" id="ProtNLM"/>
    </source>
</evidence>
<dbReference type="RefSeq" id="WP_326621720.1">
    <property type="nucleotide sequence ID" value="NZ_CP109106.1"/>
</dbReference>
<sequence>MSAASRRSPSATAPRRRTRLPWWAPALPVISFTVLLVLAASPTAARAASAPQGLPPLLELLAGTLRAGVW</sequence>
<dbReference type="Proteomes" id="UP001344251">
    <property type="component" value="Chromosome"/>
</dbReference>
<accession>A0ABZ1FQ10</accession>
<gene>
    <name evidence="1" type="ORF">OG863_31050</name>
</gene>
<dbReference type="EMBL" id="CP109106">
    <property type="protein sequence ID" value="WSB72034.1"/>
    <property type="molecule type" value="Genomic_DNA"/>
</dbReference>
<evidence type="ECO:0000313" key="1">
    <source>
        <dbReference type="EMBL" id="WSB72034.1"/>
    </source>
</evidence>